<dbReference type="EMBL" id="CADCVF010000076">
    <property type="protein sequence ID" value="CAA9467708.1"/>
    <property type="molecule type" value="Genomic_DNA"/>
</dbReference>
<proteinExistence type="predicted"/>
<organism evidence="2">
    <name type="scientific">uncultured Rubrobacteraceae bacterium</name>
    <dbReference type="NCBI Taxonomy" id="349277"/>
    <lineage>
        <taxon>Bacteria</taxon>
        <taxon>Bacillati</taxon>
        <taxon>Actinomycetota</taxon>
        <taxon>Rubrobacteria</taxon>
        <taxon>Rubrobacterales</taxon>
        <taxon>Rubrobacteraceae</taxon>
        <taxon>environmental samples</taxon>
    </lineage>
</organism>
<dbReference type="AlphaFoldDB" id="A0A6J4R999"/>
<sequence>WARRADAGGGAPSRSTTRADRGCCAGGQGKSAARRSAHQCCPAPWWRC</sequence>
<accession>A0A6J4R999</accession>
<feature type="non-terminal residue" evidence="2">
    <location>
        <position position="48"/>
    </location>
</feature>
<protein>
    <submittedName>
        <fullName evidence="2">Uncharacterized protein</fullName>
    </submittedName>
</protein>
<evidence type="ECO:0000313" key="2">
    <source>
        <dbReference type="EMBL" id="CAA9467708.1"/>
    </source>
</evidence>
<gene>
    <name evidence="2" type="ORF">AVDCRST_MAG58-3687</name>
</gene>
<evidence type="ECO:0000256" key="1">
    <source>
        <dbReference type="SAM" id="MobiDB-lite"/>
    </source>
</evidence>
<reference evidence="2" key="1">
    <citation type="submission" date="2020-02" db="EMBL/GenBank/DDBJ databases">
        <authorList>
            <person name="Meier V. D."/>
        </authorList>
    </citation>
    <scope>NUCLEOTIDE SEQUENCE</scope>
    <source>
        <strain evidence="2">AVDCRST_MAG58</strain>
    </source>
</reference>
<feature type="region of interest" description="Disordered" evidence="1">
    <location>
        <begin position="1"/>
        <end position="31"/>
    </location>
</feature>
<feature type="non-terminal residue" evidence="2">
    <location>
        <position position="1"/>
    </location>
</feature>
<name>A0A6J4R999_9ACTN</name>